<dbReference type="Proteomes" id="UP000236740">
    <property type="component" value="Unassembled WGS sequence"/>
</dbReference>
<dbReference type="InterPro" id="IPR055985">
    <property type="entry name" value="DUF7563"/>
</dbReference>
<keyword evidence="3" id="KW-1185">Reference proteome</keyword>
<dbReference type="EMBL" id="FNVN01000001">
    <property type="protein sequence ID" value="SEF91772.1"/>
    <property type="molecule type" value="Genomic_DNA"/>
</dbReference>
<feature type="region of interest" description="Disordered" evidence="1">
    <location>
        <begin position="51"/>
        <end position="93"/>
    </location>
</feature>
<evidence type="ECO:0000313" key="2">
    <source>
        <dbReference type="EMBL" id="SEF91772.1"/>
    </source>
</evidence>
<dbReference type="AlphaFoldDB" id="A0A1H5VWW0"/>
<reference evidence="2 3" key="1">
    <citation type="submission" date="2016-10" db="EMBL/GenBank/DDBJ databases">
        <authorList>
            <person name="de Groot N.N."/>
        </authorList>
    </citation>
    <scope>NUCLEOTIDE SEQUENCE [LARGE SCALE GENOMIC DNA]</scope>
    <source>
        <strain evidence="2 3">CGMCC 1.10331</strain>
    </source>
</reference>
<feature type="compositionally biased region" description="Basic and acidic residues" evidence="1">
    <location>
        <begin position="69"/>
        <end position="93"/>
    </location>
</feature>
<gene>
    <name evidence="2" type="ORF">SAMN04488133_1098</name>
</gene>
<evidence type="ECO:0008006" key="4">
    <source>
        <dbReference type="Google" id="ProtNLM"/>
    </source>
</evidence>
<name>A0A1H5VWW0_9EURY</name>
<dbReference type="Pfam" id="PF24444">
    <property type="entry name" value="DUF7563"/>
    <property type="match status" value="1"/>
</dbReference>
<accession>A0A1H5VWW0</accession>
<proteinExistence type="predicted"/>
<sequence>MPIPMMDLSRGSSSGPSECLHCGSHVSRNFRRTFGDDEQRAHRCLACDSRPRVQQGSAAGRTVPYPDPEDQRERNKGPRVRAAERVANRGEDF</sequence>
<organism evidence="2 3">
    <name type="scientific">Halobellus limi</name>
    <dbReference type="NCBI Taxonomy" id="699433"/>
    <lineage>
        <taxon>Archaea</taxon>
        <taxon>Methanobacteriati</taxon>
        <taxon>Methanobacteriota</taxon>
        <taxon>Stenosarchaea group</taxon>
        <taxon>Halobacteria</taxon>
        <taxon>Halobacteriales</taxon>
        <taxon>Haloferacaceae</taxon>
        <taxon>Halobellus</taxon>
    </lineage>
</organism>
<evidence type="ECO:0000313" key="3">
    <source>
        <dbReference type="Proteomes" id="UP000236740"/>
    </source>
</evidence>
<evidence type="ECO:0000256" key="1">
    <source>
        <dbReference type="SAM" id="MobiDB-lite"/>
    </source>
</evidence>
<protein>
    <recommendedName>
        <fullName evidence="4">Small CPxCG-related zinc finger protein</fullName>
    </recommendedName>
</protein>